<protein>
    <submittedName>
        <fullName evidence="1">Uncharacterized protein</fullName>
    </submittedName>
</protein>
<proteinExistence type="predicted"/>
<evidence type="ECO:0000313" key="1">
    <source>
        <dbReference type="EMBL" id="KRW98481.1"/>
    </source>
</evidence>
<comment type="caution">
    <text evidence="1">The sequence shown here is derived from an EMBL/GenBank/DDBJ whole genome shotgun (WGS) entry which is preliminary data.</text>
</comment>
<sequence length="234" mass="27755">MDTDYSIDITFSQKQKFLEASVLLDTIISKNYEMGSFILDFEKNICIVHTIQEDCQLLLLPTQSYINDENQLDIQYNIDINNLWILFAYYDGIQQFDKPYHKFDINTLLQLLGVNDIQIFLYFTKNNKDLSFVQVFRKNQKKPYTLYVQEPLTEIDFEQIDKQPPSHWKCSKNGKIIDYQNSTYQDMFIDGIDFIEDNQILENSQYLDQFIGKNDKKNIQQGFGNIQDIIKQNK</sequence>
<dbReference type="AlphaFoldDB" id="A0A0V0Q8H8"/>
<accession>A0A0V0Q8H8</accession>
<keyword evidence="2" id="KW-1185">Reference proteome</keyword>
<reference evidence="1 2" key="1">
    <citation type="journal article" date="2015" name="Sci. Rep.">
        <title>Genome of the facultative scuticociliatosis pathogen Pseudocohnilembus persalinus provides insight into its virulence through horizontal gene transfer.</title>
        <authorList>
            <person name="Xiong J."/>
            <person name="Wang G."/>
            <person name="Cheng J."/>
            <person name="Tian M."/>
            <person name="Pan X."/>
            <person name="Warren A."/>
            <person name="Jiang C."/>
            <person name="Yuan D."/>
            <person name="Miao W."/>
        </authorList>
    </citation>
    <scope>NUCLEOTIDE SEQUENCE [LARGE SCALE GENOMIC DNA]</scope>
    <source>
        <strain evidence="1">36N120E</strain>
    </source>
</reference>
<dbReference type="InParanoid" id="A0A0V0Q8H8"/>
<evidence type="ECO:0000313" key="2">
    <source>
        <dbReference type="Proteomes" id="UP000054937"/>
    </source>
</evidence>
<organism evidence="1 2">
    <name type="scientific">Pseudocohnilembus persalinus</name>
    <name type="common">Ciliate</name>
    <dbReference type="NCBI Taxonomy" id="266149"/>
    <lineage>
        <taxon>Eukaryota</taxon>
        <taxon>Sar</taxon>
        <taxon>Alveolata</taxon>
        <taxon>Ciliophora</taxon>
        <taxon>Intramacronucleata</taxon>
        <taxon>Oligohymenophorea</taxon>
        <taxon>Scuticociliatia</taxon>
        <taxon>Philasterida</taxon>
        <taxon>Pseudocohnilembidae</taxon>
        <taxon>Pseudocohnilembus</taxon>
    </lineage>
</organism>
<gene>
    <name evidence="1" type="ORF">PPERSA_03312</name>
</gene>
<dbReference type="Proteomes" id="UP000054937">
    <property type="component" value="Unassembled WGS sequence"/>
</dbReference>
<dbReference type="EMBL" id="LDAU01000243">
    <property type="protein sequence ID" value="KRW98481.1"/>
    <property type="molecule type" value="Genomic_DNA"/>
</dbReference>
<name>A0A0V0Q8H8_PSEPJ</name>